<protein>
    <submittedName>
        <fullName evidence="1">Uncharacterized protein</fullName>
    </submittedName>
</protein>
<dbReference type="EMBL" id="BARS01056363">
    <property type="protein sequence ID" value="GAG42555.1"/>
    <property type="molecule type" value="Genomic_DNA"/>
</dbReference>
<feature type="non-terminal residue" evidence="1">
    <location>
        <position position="56"/>
    </location>
</feature>
<organism evidence="1">
    <name type="scientific">marine sediment metagenome</name>
    <dbReference type="NCBI Taxonomy" id="412755"/>
    <lineage>
        <taxon>unclassified sequences</taxon>
        <taxon>metagenomes</taxon>
        <taxon>ecological metagenomes</taxon>
    </lineage>
</organism>
<name>X0XHG9_9ZZZZ</name>
<dbReference type="AlphaFoldDB" id="X0XHG9"/>
<accession>X0XHG9</accession>
<reference evidence="1" key="1">
    <citation type="journal article" date="2014" name="Front. Microbiol.">
        <title>High frequency of phylogenetically diverse reductive dehalogenase-homologous genes in deep subseafloor sedimentary metagenomes.</title>
        <authorList>
            <person name="Kawai M."/>
            <person name="Futagami T."/>
            <person name="Toyoda A."/>
            <person name="Takaki Y."/>
            <person name="Nishi S."/>
            <person name="Hori S."/>
            <person name="Arai W."/>
            <person name="Tsubouchi T."/>
            <person name="Morono Y."/>
            <person name="Uchiyama I."/>
            <person name="Ito T."/>
            <person name="Fujiyama A."/>
            <person name="Inagaki F."/>
            <person name="Takami H."/>
        </authorList>
    </citation>
    <scope>NUCLEOTIDE SEQUENCE</scope>
    <source>
        <strain evidence="1">Expedition CK06-06</strain>
    </source>
</reference>
<comment type="caution">
    <text evidence="1">The sequence shown here is derived from an EMBL/GenBank/DDBJ whole genome shotgun (WGS) entry which is preliminary data.</text>
</comment>
<sequence>MANSSSSRERLLAAIDGAAGAPVPCSFMIFRALRGQCADEFEFARRQRDLGLDARV</sequence>
<evidence type="ECO:0000313" key="1">
    <source>
        <dbReference type="EMBL" id="GAG42555.1"/>
    </source>
</evidence>
<proteinExistence type="predicted"/>
<gene>
    <name evidence="1" type="ORF">S01H1_83028</name>
</gene>